<feature type="region of interest" description="Disordered" evidence="2">
    <location>
        <begin position="102"/>
        <end position="135"/>
    </location>
</feature>
<dbReference type="OrthoDB" id="73919at2759"/>
<sequence length="586" mass="62699">MLAPTPASLPFTIAEDVVDETVYDAPPLRQQTPPPQQDALTFLEVDGATALTLLEAAVTHCAYAHPPPARLRQLAARLETLAARRERRAALTLTRCLRRVGKHTAHARRTKRALKPRDTNASRARRQSVAIGKAKPSKAEALKRRASIARARAPVRPRLNRAAELAARAGQKKREAQERRAADVRKEMLGGGWCGAARPAWVENDEALSRKIEAGLTGKKEDDALSPLRASNSPSSKAEKAATAWLKKARNGDVPLDVAEVEAVVAVLKRCRGVVPDDAKEAAPMTLAEARRCLKNAVAQLVAGDASVEVEVERWDAVVRGHPEYVAEQAARRTAWDAANADANATALATVRAAVPPDVRHGWTVERLVEQGLPPKLAARVLRVRALWLVRMAPSTIAKMHVADLRGAYDARGLSLDELRAVYASLPAAWENDGDGKKQEWAEAIRDKLVAAAASGAAGPQAWADAAALPFDATSYEPAAAVAKNDEAVDRASELAAVAEARKAREVPTEGDAWGERVARPAPRRLSGGDGSRAAMVARLHGPSAGPPVGLLDAIKAAKQKPPKPVAAAPVVDLFAELRRTATRVE</sequence>
<evidence type="ECO:0000313" key="3">
    <source>
        <dbReference type="EMBL" id="CAE0699202.1"/>
    </source>
</evidence>
<dbReference type="Proteomes" id="UP000789595">
    <property type="component" value="Unassembled WGS sequence"/>
</dbReference>
<dbReference type="EMBL" id="HBIW01016968">
    <property type="protein sequence ID" value="CAE0699202.1"/>
    <property type="molecule type" value="Transcribed_RNA"/>
</dbReference>
<organism evidence="3">
    <name type="scientific">Pelagomonas calceolata</name>
    <dbReference type="NCBI Taxonomy" id="35677"/>
    <lineage>
        <taxon>Eukaryota</taxon>
        <taxon>Sar</taxon>
        <taxon>Stramenopiles</taxon>
        <taxon>Ochrophyta</taxon>
        <taxon>Pelagophyceae</taxon>
        <taxon>Pelagomonadales</taxon>
        <taxon>Pelagomonadaceae</taxon>
        <taxon>Pelagomonas</taxon>
    </lineage>
</organism>
<name>A0A7S4E9Y5_9STRA</name>
<feature type="coiled-coil region" evidence="1">
    <location>
        <begin position="159"/>
        <end position="187"/>
    </location>
</feature>
<evidence type="ECO:0000313" key="5">
    <source>
        <dbReference type="Proteomes" id="UP000789595"/>
    </source>
</evidence>
<evidence type="ECO:0000256" key="2">
    <source>
        <dbReference type="SAM" id="MobiDB-lite"/>
    </source>
</evidence>
<accession>A0A7S4E9Y5</accession>
<feature type="compositionally biased region" description="Basic residues" evidence="2">
    <location>
        <begin position="102"/>
        <end position="114"/>
    </location>
</feature>
<dbReference type="EMBL" id="CAKKNE010000001">
    <property type="protein sequence ID" value="CAH0364205.1"/>
    <property type="molecule type" value="Genomic_DNA"/>
</dbReference>
<dbReference type="AlphaFoldDB" id="A0A7S4E9Y5"/>
<proteinExistence type="predicted"/>
<reference evidence="3" key="1">
    <citation type="submission" date="2021-01" db="EMBL/GenBank/DDBJ databases">
        <authorList>
            <person name="Corre E."/>
            <person name="Pelletier E."/>
            <person name="Niang G."/>
            <person name="Scheremetjew M."/>
            <person name="Finn R."/>
            <person name="Kale V."/>
            <person name="Holt S."/>
            <person name="Cochrane G."/>
            <person name="Meng A."/>
            <person name="Brown T."/>
            <person name="Cohen L."/>
        </authorList>
    </citation>
    <scope>NUCLEOTIDE SEQUENCE</scope>
    <source>
        <strain evidence="3">CCMP1756</strain>
    </source>
</reference>
<reference evidence="4" key="2">
    <citation type="submission" date="2021-11" db="EMBL/GenBank/DDBJ databases">
        <authorList>
            <consortium name="Genoscope - CEA"/>
            <person name="William W."/>
        </authorList>
    </citation>
    <scope>NUCLEOTIDE SEQUENCE</scope>
</reference>
<keyword evidence="5" id="KW-1185">Reference proteome</keyword>
<evidence type="ECO:0000256" key="1">
    <source>
        <dbReference type="SAM" id="Coils"/>
    </source>
</evidence>
<evidence type="ECO:0000313" key="4">
    <source>
        <dbReference type="EMBL" id="CAH0364205.1"/>
    </source>
</evidence>
<gene>
    <name evidence="3" type="ORF">PCAL00307_LOCUS14638</name>
    <name evidence="4" type="ORF">PECAL_1P05580</name>
</gene>
<protein>
    <submittedName>
        <fullName evidence="3">Uncharacterized protein</fullName>
    </submittedName>
</protein>
<keyword evidence="1" id="KW-0175">Coiled coil</keyword>